<keyword evidence="3" id="KW-1185">Reference proteome</keyword>
<feature type="region of interest" description="Disordered" evidence="1">
    <location>
        <begin position="1"/>
        <end position="26"/>
    </location>
</feature>
<dbReference type="Proteomes" id="UP000314294">
    <property type="component" value="Unassembled WGS sequence"/>
</dbReference>
<name>A0A4Z2E9H8_9TELE</name>
<gene>
    <name evidence="2" type="ORF">EYF80_064698</name>
</gene>
<protein>
    <submittedName>
        <fullName evidence="2">Uncharacterized protein</fullName>
    </submittedName>
</protein>
<evidence type="ECO:0000313" key="2">
    <source>
        <dbReference type="EMBL" id="TNN25174.1"/>
    </source>
</evidence>
<dbReference type="EMBL" id="SRLO01013245">
    <property type="protein sequence ID" value="TNN25174.1"/>
    <property type="molecule type" value="Genomic_DNA"/>
</dbReference>
<comment type="caution">
    <text evidence="2">The sequence shown here is derived from an EMBL/GenBank/DDBJ whole genome shotgun (WGS) entry which is preliminary data.</text>
</comment>
<accession>A0A4Z2E9H8</accession>
<reference evidence="2 3" key="1">
    <citation type="submission" date="2019-03" db="EMBL/GenBank/DDBJ databases">
        <title>First draft genome of Liparis tanakae, snailfish: a comprehensive survey of snailfish specific genes.</title>
        <authorList>
            <person name="Kim W."/>
            <person name="Song I."/>
            <person name="Jeong J.-H."/>
            <person name="Kim D."/>
            <person name="Kim S."/>
            <person name="Ryu S."/>
            <person name="Song J.Y."/>
            <person name="Lee S.K."/>
        </authorList>
    </citation>
    <scope>NUCLEOTIDE SEQUENCE [LARGE SCALE GENOMIC DNA]</scope>
    <source>
        <tissue evidence="2">Muscle</tissue>
    </source>
</reference>
<organism evidence="2 3">
    <name type="scientific">Liparis tanakae</name>
    <name type="common">Tanaka's snailfish</name>
    <dbReference type="NCBI Taxonomy" id="230148"/>
    <lineage>
        <taxon>Eukaryota</taxon>
        <taxon>Metazoa</taxon>
        <taxon>Chordata</taxon>
        <taxon>Craniata</taxon>
        <taxon>Vertebrata</taxon>
        <taxon>Euteleostomi</taxon>
        <taxon>Actinopterygii</taxon>
        <taxon>Neopterygii</taxon>
        <taxon>Teleostei</taxon>
        <taxon>Neoteleostei</taxon>
        <taxon>Acanthomorphata</taxon>
        <taxon>Eupercaria</taxon>
        <taxon>Perciformes</taxon>
        <taxon>Cottioidei</taxon>
        <taxon>Cottales</taxon>
        <taxon>Liparidae</taxon>
        <taxon>Liparis</taxon>
    </lineage>
</organism>
<dbReference type="AlphaFoldDB" id="A0A4Z2E9H8"/>
<sequence length="62" mass="7208">MQGGVRPTGRSLLAARCSPSETERERQRRLCAMETRGGEEEREARLKWIPEAKSTYTRERSR</sequence>
<evidence type="ECO:0000256" key="1">
    <source>
        <dbReference type="SAM" id="MobiDB-lite"/>
    </source>
</evidence>
<evidence type="ECO:0000313" key="3">
    <source>
        <dbReference type="Proteomes" id="UP000314294"/>
    </source>
</evidence>
<proteinExistence type="predicted"/>